<dbReference type="SMART" id="SM00406">
    <property type="entry name" value="IGv"/>
    <property type="match status" value="1"/>
</dbReference>
<dbReference type="GO" id="GO:0031295">
    <property type="term" value="P:T cell costimulation"/>
    <property type="evidence" value="ECO:0007669"/>
    <property type="project" value="TreeGrafter"/>
</dbReference>
<evidence type="ECO:0000256" key="8">
    <source>
        <dbReference type="ARBA" id="ARBA00023170"/>
    </source>
</evidence>
<proteinExistence type="predicted"/>
<evidence type="ECO:0000256" key="11">
    <source>
        <dbReference type="SAM" id="MobiDB-lite"/>
    </source>
</evidence>
<evidence type="ECO:0000256" key="10">
    <source>
        <dbReference type="ARBA" id="ARBA00023319"/>
    </source>
</evidence>
<dbReference type="SUPFAM" id="SSF48726">
    <property type="entry name" value="Immunoglobulin"/>
    <property type="match status" value="1"/>
</dbReference>
<dbReference type="InterPro" id="IPR013106">
    <property type="entry name" value="Ig_V-set"/>
</dbReference>
<protein>
    <recommendedName>
        <fullName evidence="13">Ig-like domain-containing protein</fullName>
    </recommendedName>
</protein>
<dbReference type="PANTHER" id="PTHR25466">
    <property type="entry name" value="T-LYMPHOCYTE ACTIVATION ANTIGEN"/>
    <property type="match status" value="1"/>
</dbReference>
<keyword evidence="9" id="KW-0325">Glycoprotein</keyword>
<keyword evidence="6" id="KW-0472">Membrane</keyword>
<dbReference type="Gene3D" id="2.60.40.10">
    <property type="entry name" value="Immunoglobulins"/>
    <property type="match status" value="1"/>
</dbReference>
<evidence type="ECO:0000313" key="15">
    <source>
        <dbReference type="Proteomes" id="UP000264800"/>
    </source>
</evidence>
<evidence type="ECO:0000256" key="5">
    <source>
        <dbReference type="ARBA" id="ARBA00022989"/>
    </source>
</evidence>
<dbReference type="GO" id="GO:0009897">
    <property type="term" value="C:external side of plasma membrane"/>
    <property type="evidence" value="ECO:0007669"/>
    <property type="project" value="TreeGrafter"/>
</dbReference>
<reference evidence="14" key="2">
    <citation type="submission" date="2025-09" db="UniProtKB">
        <authorList>
            <consortium name="Ensembl"/>
        </authorList>
    </citation>
    <scope>IDENTIFICATION</scope>
</reference>
<feature type="signal peptide" evidence="12">
    <location>
        <begin position="1"/>
        <end position="30"/>
    </location>
</feature>
<dbReference type="GeneTree" id="ENSGT01150000287806"/>
<dbReference type="InterPro" id="IPR013783">
    <property type="entry name" value="Ig-like_fold"/>
</dbReference>
<keyword evidence="8" id="KW-0675">Receptor</keyword>
<dbReference type="SMART" id="SM00409">
    <property type="entry name" value="IG"/>
    <property type="match status" value="1"/>
</dbReference>
<dbReference type="Proteomes" id="UP000264800">
    <property type="component" value="Unplaced"/>
</dbReference>
<evidence type="ECO:0000256" key="9">
    <source>
        <dbReference type="ARBA" id="ARBA00023180"/>
    </source>
</evidence>
<feature type="chain" id="PRO_5018694429" description="Ig-like domain-containing protein" evidence="12">
    <location>
        <begin position="31"/>
        <end position="158"/>
    </location>
</feature>
<comment type="subcellular location">
    <subcellularLocation>
        <location evidence="1">Cell membrane</location>
        <topology evidence="1">Single-pass type I membrane protein</topology>
    </subcellularLocation>
</comment>
<dbReference type="GO" id="GO:0071222">
    <property type="term" value="P:cellular response to lipopolysaccharide"/>
    <property type="evidence" value="ECO:0007669"/>
    <property type="project" value="TreeGrafter"/>
</dbReference>
<dbReference type="GO" id="GO:0007166">
    <property type="term" value="P:cell surface receptor signaling pathway"/>
    <property type="evidence" value="ECO:0007669"/>
    <property type="project" value="TreeGrafter"/>
</dbReference>
<dbReference type="InterPro" id="IPR051713">
    <property type="entry name" value="T-cell_Activation_Regulation"/>
</dbReference>
<keyword evidence="5" id="KW-1133">Transmembrane helix</keyword>
<evidence type="ECO:0000259" key="13">
    <source>
        <dbReference type="PROSITE" id="PS50835"/>
    </source>
</evidence>
<dbReference type="GO" id="GO:0042130">
    <property type="term" value="P:negative regulation of T cell proliferation"/>
    <property type="evidence" value="ECO:0007669"/>
    <property type="project" value="TreeGrafter"/>
</dbReference>
<dbReference type="Ensembl" id="ENSKMAT00000002695.1">
    <property type="protein sequence ID" value="ENSKMAP00000002642.1"/>
    <property type="gene ID" value="ENSKMAG00000002031.1"/>
</dbReference>
<evidence type="ECO:0000256" key="2">
    <source>
        <dbReference type="ARBA" id="ARBA00022475"/>
    </source>
</evidence>
<dbReference type="OMA" id="THEDLHN"/>
<evidence type="ECO:0000256" key="12">
    <source>
        <dbReference type="SAM" id="SignalP"/>
    </source>
</evidence>
<dbReference type="PANTHER" id="PTHR25466:SF14">
    <property type="entry name" value="BUTYROPHILIN SUBFAMILY 2 MEMBER A2-LIKE-RELATED"/>
    <property type="match status" value="1"/>
</dbReference>
<dbReference type="GO" id="GO:0042102">
    <property type="term" value="P:positive regulation of T cell proliferation"/>
    <property type="evidence" value="ECO:0007669"/>
    <property type="project" value="TreeGrafter"/>
</dbReference>
<evidence type="ECO:0000256" key="4">
    <source>
        <dbReference type="ARBA" id="ARBA00022729"/>
    </source>
</evidence>
<feature type="region of interest" description="Disordered" evidence="11">
    <location>
        <begin position="137"/>
        <end position="158"/>
    </location>
</feature>
<organism evidence="14 15">
    <name type="scientific">Kryptolebias marmoratus</name>
    <name type="common">Mangrove killifish</name>
    <name type="synonym">Rivulus marmoratus</name>
    <dbReference type="NCBI Taxonomy" id="37003"/>
    <lineage>
        <taxon>Eukaryota</taxon>
        <taxon>Metazoa</taxon>
        <taxon>Chordata</taxon>
        <taxon>Craniata</taxon>
        <taxon>Vertebrata</taxon>
        <taxon>Euteleostomi</taxon>
        <taxon>Actinopterygii</taxon>
        <taxon>Neopterygii</taxon>
        <taxon>Teleostei</taxon>
        <taxon>Neoteleostei</taxon>
        <taxon>Acanthomorphata</taxon>
        <taxon>Ovalentaria</taxon>
        <taxon>Atherinomorphae</taxon>
        <taxon>Cyprinodontiformes</taxon>
        <taxon>Rivulidae</taxon>
        <taxon>Kryptolebias</taxon>
    </lineage>
</organism>
<evidence type="ECO:0000256" key="3">
    <source>
        <dbReference type="ARBA" id="ARBA00022692"/>
    </source>
</evidence>
<evidence type="ECO:0000313" key="14">
    <source>
        <dbReference type="Ensembl" id="ENSKMAP00000002642.1"/>
    </source>
</evidence>
<dbReference type="InterPro" id="IPR007110">
    <property type="entry name" value="Ig-like_dom"/>
</dbReference>
<name>A0A3Q3ELA2_KRYMA</name>
<dbReference type="PROSITE" id="PS50835">
    <property type="entry name" value="IG_LIKE"/>
    <property type="match status" value="1"/>
</dbReference>
<dbReference type="GO" id="GO:0006955">
    <property type="term" value="P:immune response"/>
    <property type="evidence" value="ECO:0007669"/>
    <property type="project" value="TreeGrafter"/>
</dbReference>
<keyword evidence="2" id="KW-1003">Cell membrane</keyword>
<dbReference type="InterPro" id="IPR036179">
    <property type="entry name" value="Ig-like_dom_sf"/>
</dbReference>
<evidence type="ECO:0000256" key="6">
    <source>
        <dbReference type="ARBA" id="ARBA00023136"/>
    </source>
</evidence>
<reference evidence="14" key="1">
    <citation type="submission" date="2025-08" db="UniProtKB">
        <authorList>
            <consortium name="Ensembl"/>
        </authorList>
    </citation>
    <scope>IDENTIFICATION</scope>
</reference>
<feature type="domain" description="Ig-like" evidence="13">
    <location>
        <begin position="18"/>
        <end position="133"/>
    </location>
</feature>
<evidence type="ECO:0000256" key="7">
    <source>
        <dbReference type="ARBA" id="ARBA00023157"/>
    </source>
</evidence>
<evidence type="ECO:0000256" key="1">
    <source>
        <dbReference type="ARBA" id="ARBA00004251"/>
    </source>
</evidence>
<keyword evidence="7" id="KW-1015">Disulfide bond</keyword>
<sequence>PSSHLFLSSSLLELISLPVCVLTVSQHALAGVVEVNEGEESVLMPCYFKGMVPEDNPLVIWTRSDLNPSLIHLRRDEGDDLKDQHQGYRDQTSMRHDLLDTGNFSLTLRKPRLSDSGNYTCRLADEREEWRVTEVQLKVKGEQQTPPPAGGQRSNYRK</sequence>
<dbReference type="Pfam" id="PF07686">
    <property type="entry name" value="V-set"/>
    <property type="match status" value="1"/>
</dbReference>
<dbReference type="AlphaFoldDB" id="A0A3Q3ELA2"/>
<keyword evidence="15" id="KW-1185">Reference proteome</keyword>
<dbReference type="InterPro" id="IPR003599">
    <property type="entry name" value="Ig_sub"/>
</dbReference>
<keyword evidence="4 12" id="KW-0732">Signal</keyword>
<keyword evidence="10" id="KW-0393">Immunoglobulin domain</keyword>
<keyword evidence="3" id="KW-0812">Transmembrane</keyword>
<accession>A0A3Q3ELA2</accession>